<evidence type="ECO:0000256" key="1">
    <source>
        <dbReference type="SAM" id="MobiDB-lite"/>
    </source>
</evidence>
<evidence type="ECO:0000313" key="3">
    <source>
        <dbReference type="Proteomes" id="UP001153069"/>
    </source>
</evidence>
<feature type="compositionally biased region" description="Basic residues" evidence="1">
    <location>
        <begin position="120"/>
        <end position="138"/>
    </location>
</feature>
<organism evidence="2 3">
    <name type="scientific">Seminavis robusta</name>
    <dbReference type="NCBI Taxonomy" id="568900"/>
    <lineage>
        <taxon>Eukaryota</taxon>
        <taxon>Sar</taxon>
        <taxon>Stramenopiles</taxon>
        <taxon>Ochrophyta</taxon>
        <taxon>Bacillariophyta</taxon>
        <taxon>Bacillariophyceae</taxon>
        <taxon>Bacillariophycidae</taxon>
        <taxon>Naviculales</taxon>
        <taxon>Naviculaceae</taxon>
        <taxon>Seminavis</taxon>
    </lineage>
</organism>
<protein>
    <submittedName>
        <fullName evidence="2">Uncharacterized protein</fullName>
    </submittedName>
</protein>
<reference evidence="2" key="1">
    <citation type="submission" date="2020-06" db="EMBL/GenBank/DDBJ databases">
        <authorList>
            <consortium name="Plant Systems Biology data submission"/>
        </authorList>
    </citation>
    <scope>NUCLEOTIDE SEQUENCE</scope>
    <source>
        <strain evidence="2">D6</strain>
    </source>
</reference>
<name>A0A9N8EYT7_9STRA</name>
<evidence type="ECO:0000313" key="2">
    <source>
        <dbReference type="EMBL" id="CAB9528184.1"/>
    </source>
</evidence>
<feature type="compositionally biased region" description="Polar residues" evidence="1">
    <location>
        <begin position="170"/>
        <end position="179"/>
    </location>
</feature>
<comment type="caution">
    <text evidence="2">The sequence shown here is derived from an EMBL/GenBank/DDBJ whole genome shotgun (WGS) entry which is preliminary data.</text>
</comment>
<dbReference type="Proteomes" id="UP001153069">
    <property type="component" value="Unassembled WGS sequence"/>
</dbReference>
<feature type="compositionally biased region" description="Acidic residues" evidence="1">
    <location>
        <begin position="157"/>
        <end position="168"/>
    </location>
</feature>
<proteinExistence type="predicted"/>
<dbReference type="EMBL" id="CAICTM010002166">
    <property type="protein sequence ID" value="CAB9528184.1"/>
    <property type="molecule type" value="Genomic_DNA"/>
</dbReference>
<gene>
    <name evidence="2" type="ORF">SEMRO_2168_G317320.1</name>
</gene>
<sequence>MAAACNAILKSEDEENDLEPRRWKHVLFVFLDEMVVSSDLESETASIHDQKQMLNLRLMQIKKTLIGEGTNQEEMEQMFFPSFFSFRVIDEDAQNELNLKTKKKKGSNAEESTASEGTKKSKKKTKKKPKKKKRTKKKTKDEDSVGSNSKAGGGNGTDDEENDDDDDASMASSNKEISY</sequence>
<dbReference type="AlphaFoldDB" id="A0A9N8EYT7"/>
<feature type="region of interest" description="Disordered" evidence="1">
    <location>
        <begin position="98"/>
        <end position="179"/>
    </location>
</feature>
<accession>A0A9N8EYT7</accession>
<keyword evidence="3" id="KW-1185">Reference proteome</keyword>